<gene>
    <name evidence="2" type="ORF">CTLFYP3_02353</name>
</gene>
<protein>
    <submittedName>
        <fullName evidence="2">Polysaccharide pyruvyl transferase</fullName>
    </submittedName>
</protein>
<reference evidence="2" key="1">
    <citation type="submission" date="2019-11" db="EMBL/GenBank/DDBJ databases">
        <authorList>
            <person name="Feng L."/>
        </authorList>
    </citation>
    <scope>NUCLEOTIDE SEQUENCE</scope>
    <source>
        <strain evidence="2">CTertiumLFYP3</strain>
    </source>
</reference>
<name>A0A6N3ENB6_9CLOT</name>
<proteinExistence type="predicted"/>
<dbReference type="PANTHER" id="PTHR36836:SF1">
    <property type="entry name" value="COLANIC ACID BIOSYNTHESIS PROTEIN WCAK"/>
    <property type="match status" value="1"/>
</dbReference>
<keyword evidence="2" id="KW-0808">Transferase</keyword>
<dbReference type="InterPro" id="IPR007345">
    <property type="entry name" value="Polysacch_pyruvyl_Trfase"/>
</dbReference>
<evidence type="ECO:0000259" key="1">
    <source>
        <dbReference type="Pfam" id="PF04230"/>
    </source>
</evidence>
<dbReference type="GO" id="GO:0016740">
    <property type="term" value="F:transferase activity"/>
    <property type="evidence" value="ECO:0007669"/>
    <property type="project" value="UniProtKB-KW"/>
</dbReference>
<evidence type="ECO:0000313" key="2">
    <source>
        <dbReference type="EMBL" id="VYU41645.1"/>
    </source>
</evidence>
<dbReference type="RefSeq" id="WP_156626790.1">
    <property type="nucleotide sequence ID" value="NZ_CACRTO010000021.1"/>
</dbReference>
<dbReference type="Pfam" id="PF04230">
    <property type="entry name" value="PS_pyruv_trans"/>
    <property type="match status" value="1"/>
</dbReference>
<organism evidence="2">
    <name type="scientific">Clostridium tertium</name>
    <dbReference type="NCBI Taxonomy" id="1559"/>
    <lineage>
        <taxon>Bacteria</taxon>
        <taxon>Bacillati</taxon>
        <taxon>Bacillota</taxon>
        <taxon>Clostridia</taxon>
        <taxon>Eubacteriales</taxon>
        <taxon>Clostridiaceae</taxon>
        <taxon>Clostridium</taxon>
    </lineage>
</organism>
<dbReference type="PANTHER" id="PTHR36836">
    <property type="entry name" value="COLANIC ACID BIOSYNTHESIS PROTEIN WCAK"/>
    <property type="match status" value="1"/>
</dbReference>
<sequence>MKKNIRIGFTGPISEINFGDYAMFINNVYDIGIKNITIFSYNKEFSENIIKDYFNGFNISLVEVELLEKKYDEVKEDKKKSIPKVGILPFNHPTETPIDILYRIKNLYEIRKYIKEIDLLIVSGGGYFNHLWNNSLWRSDMLKKIVAPMIIAKQFNKKIIFTANSFGPFDQSEEFFNYLFNYLKNTTFAVRDRMYSRGYLERINIESSQIKFLPDDLYIINEDIIKLPSKNNLDINRLGKYIAVEIYLSLDDIKKYISDIKRFSDNIYARYGLSIVFIPFDFERGGMWQCDYLKENLKNFYFYDINKTGYMPIQDLYKIIKNAEMVLCTRYHALVLSVGYDIPVVNIIKKVCDDNRYYFNKNYGLLEYAFDGLEFNEMDYIKIDFLETLKYIENNFYDIIKKQKEIYKSNIYNYNKKNLKKIRKEYLELIKLEDKNG</sequence>
<accession>A0A6N3ENB6</accession>
<feature type="domain" description="Polysaccharide pyruvyl transferase" evidence="1">
    <location>
        <begin position="98"/>
        <end position="347"/>
    </location>
</feature>
<dbReference type="AlphaFoldDB" id="A0A6N3ENB6"/>
<dbReference type="EMBL" id="CACRTO010000021">
    <property type="protein sequence ID" value="VYU41645.1"/>
    <property type="molecule type" value="Genomic_DNA"/>
</dbReference>